<dbReference type="EMBL" id="CAADRA010005125">
    <property type="protein sequence ID" value="VFT85419.1"/>
    <property type="molecule type" value="Genomic_DNA"/>
</dbReference>
<feature type="transmembrane region" description="Helical" evidence="2">
    <location>
        <begin position="72"/>
        <end position="92"/>
    </location>
</feature>
<feature type="chain" id="PRO_5036355420" evidence="3">
    <location>
        <begin position="20"/>
        <end position="130"/>
    </location>
</feature>
<proteinExistence type="predicted"/>
<sequence length="130" mass="14090">MTLLTRILALALLVQGSIATKLTTPSPSINDDASSSPTPVATTDDNHVGPSLDPLGPRNNTVVSERVESFGLLWAVLVPFLVVCVLFVALLYRVRRPASHKKYLPTDDVVDAPPDPSLELTTPPDREFFI</sequence>
<evidence type="ECO:0000313" key="5">
    <source>
        <dbReference type="EMBL" id="VFT85419.1"/>
    </source>
</evidence>
<gene>
    <name evidence="5" type="primary">Aste57867_8533</name>
    <name evidence="4" type="ORF">As57867_008501</name>
    <name evidence="5" type="ORF">ASTE57867_8533</name>
</gene>
<keyword evidence="2" id="KW-1133">Transmembrane helix</keyword>
<protein>
    <submittedName>
        <fullName evidence="5">Aste57867_8533 protein</fullName>
    </submittedName>
</protein>
<feature type="compositionally biased region" description="Polar residues" evidence="1">
    <location>
        <begin position="24"/>
        <end position="43"/>
    </location>
</feature>
<evidence type="ECO:0000256" key="2">
    <source>
        <dbReference type="SAM" id="Phobius"/>
    </source>
</evidence>
<accession>A0A485KKM0</accession>
<evidence type="ECO:0000313" key="6">
    <source>
        <dbReference type="Proteomes" id="UP000332933"/>
    </source>
</evidence>
<keyword evidence="2" id="KW-0812">Transmembrane</keyword>
<reference evidence="5 6" key="1">
    <citation type="submission" date="2019-03" db="EMBL/GenBank/DDBJ databases">
        <authorList>
            <person name="Gaulin E."/>
            <person name="Dumas B."/>
        </authorList>
    </citation>
    <scope>NUCLEOTIDE SEQUENCE [LARGE SCALE GENOMIC DNA]</scope>
    <source>
        <strain evidence="5">CBS 568.67</strain>
    </source>
</reference>
<dbReference type="EMBL" id="VJMH01005104">
    <property type="protein sequence ID" value="KAF0700963.1"/>
    <property type="molecule type" value="Genomic_DNA"/>
</dbReference>
<keyword evidence="3" id="KW-0732">Signal</keyword>
<evidence type="ECO:0000256" key="1">
    <source>
        <dbReference type="SAM" id="MobiDB-lite"/>
    </source>
</evidence>
<keyword evidence="6" id="KW-1185">Reference proteome</keyword>
<organism evidence="5 6">
    <name type="scientific">Aphanomyces stellatus</name>
    <dbReference type="NCBI Taxonomy" id="120398"/>
    <lineage>
        <taxon>Eukaryota</taxon>
        <taxon>Sar</taxon>
        <taxon>Stramenopiles</taxon>
        <taxon>Oomycota</taxon>
        <taxon>Saprolegniomycetes</taxon>
        <taxon>Saprolegniales</taxon>
        <taxon>Verrucalvaceae</taxon>
        <taxon>Aphanomyces</taxon>
    </lineage>
</organism>
<feature type="region of interest" description="Disordered" evidence="1">
    <location>
        <begin position="24"/>
        <end position="56"/>
    </location>
</feature>
<dbReference type="Proteomes" id="UP000332933">
    <property type="component" value="Unassembled WGS sequence"/>
</dbReference>
<feature type="signal peptide" evidence="3">
    <location>
        <begin position="1"/>
        <end position="19"/>
    </location>
</feature>
<name>A0A485KKM0_9STRA</name>
<keyword evidence="2" id="KW-0472">Membrane</keyword>
<evidence type="ECO:0000313" key="4">
    <source>
        <dbReference type="EMBL" id="KAF0700963.1"/>
    </source>
</evidence>
<reference evidence="4" key="2">
    <citation type="submission" date="2019-06" db="EMBL/GenBank/DDBJ databases">
        <title>Genomics analysis of Aphanomyces spp. identifies a new class of oomycete effector associated with host adaptation.</title>
        <authorList>
            <person name="Gaulin E."/>
        </authorList>
    </citation>
    <scope>NUCLEOTIDE SEQUENCE</scope>
    <source>
        <strain evidence="4">CBS 578.67</strain>
    </source>
</reference>
<dbReference type="AlphaFoldDB" id="A0A485KKM0"/>
<evidence type="ECO:0000256" key="3">
    <source>
        <dbReference type="SAM" id="SignalP"/>
    </source>
</evidence>